<feature type="region of interest" description="Disordered" evidence="1">
    <location>
        <begin position="59"/>
        <end position="90"/>
    </location>
</feature>
<evidence type="ECO:0000313" key="5">
    <source>
        <dbReference type="EMBL" id="STD34011.1"/>
    </source>
</evidence>
<gene>
    <name evidence="3" type="ORF">DL968_21515</name>
    <name evidence="4" type="ORF">I6H02_24765</name>
    <name evidence="5" type="ORF">NCTC11181_00115</name>
</gene>
<reference evidence="5 6" key="2">
    <citation type="submission" date="2018-06" db="EMBL/GenBank/DDBJ databases">
        <authorList>
            <consortium name="Pathogen Informatics"/>
            <person name="Doyle S."/>
        </authorList>
    </citation>
    <scope>NUCLEOTIDE SEQUENCE [LARGE SCALE GENOMIC DNA]</scope>
    <source>
        <strain evidence="5 6">NCTC11181</strain>
    </source>
</reference>
<dbReference type="InterPro" id="IPR001387">
    <property type="entry name" value="Cro/C1-type_HTH"/>
</dbReference>
<dbReference type="Proteomes" id="UP000594864">
    <property type="component" value="Chromosome"/>
</dbReference>
<evidence type="ECO:0000313" key="3">
    <source>
        <dbReference type="EMBL" id="EGE1990151.1"/>
    </source>
</evidence>
<evidence type="ECO:0000259" key="2">
    <source>
        <dbReference type="PROSITE" id="PS50943"/>
    </source>
</evidence>
<evidence type="ECO:0000313" key="6">
    <source>
        <dbReference type="Proteomes" id="UP000254219"/>
    </source>
</evidence>
<dbReference type="EMBL" id="UFYN01000002">
    <property type="protein sequence ID" value="STD34011.1"/>
    <property type="molecule type" value="Genomic_DNA"/>
</dbReference>
<dbReference type="SUPFAM" id="SSF47413">
    <property type="entry name" value="lambda repressor-like DNA-binding domains"/>
    <property type="match status" value="1"/>
</dbReference>
<evidence type="ECO:0000313" key="4">
    <source>
        <dbReference type="EMBL" id="QPR04694.1"/>
    </source>
</evidence>
<sequence>MQKSTQIKILSIMSQSELGRRLGKTPQTISGWFKKRVPAEEVIPACEALDWGVTPHELRPDKYPNPTDGLPVGCKVNRSNEPELIHENQA</sequence>
<dbReference type="Pfam" id="PF15943">
    <property type="entry name" value="YdaS_toxin"/>
    <property type="match status" value="1"/>
</dbReference>
<dbReference type="InterPro" id="IPR010982">
    <property type="entry name" value="Lambda_DNA-bd_dom_sf"/>
</dbReference>
<feature type="compositionally biased region" description="Basic and acidic residues" evidence="1">
    <location>
        <begin position="78"/>
        <end position="90"/>
    </location>
</feature>
<dbReference type="Gene3D" id="1.10.260.40">
    <property type="entry name" value="lambda repressor-like DNA-binding domains"/>
    <property type="match status" value="1"/>
</dbReference>
<accession>A0A0M1U6P8</accession>
<dbReference type="Proteomes" id="UP000254219">
    <property type="component" value="Unassembled WGS sequence"/>
</dbReference>
<organism evidence="5 6">
    <name type="scientific">Escherichia coli</name>
    <dbReference type="NCBI Taxonomy" id="562"/>
    <lineage>
        <taxon>Bacteria</taxon>
        <taxon>Pseudomonadati</taxon>
        <taxon>Pseudomonadota</taxon>
        <taxon>Gammaproteobacteria</taxon>
        <taxon>Enterobacterales</taxon>
        <taxon>Enterobacteriaceae</taxon>
        <taxon>Escherichia</taxon>
    </lineage>
</organism>
<dbReference type="Proteomes" id="UP000854059">
    <property type="component" value="Unassembled WGS sequence"/>
</dbReference>
<protein>
    <submittedName>
        <fullName evidence="5">Antirepressor protein Cro</fullName>
    </submittedName>
    <submittedName>
        <fullName evidence="4">Helix-turn-helix domain-containing protein</fullName>
    </submittedName>
    <submittedName>
        <fullName evidence="3">Transcriptional regulator</fullName>
    </submittedName>
</protein>
<evidence type="ECO:0000256" key="1">
    <source>
        <dbReference type="SAM" id="MobiDB-lite"/>
    </source>
</evidence>
<dbReference type="CDD" id="cd00093">
    <property type="entry name" value="HTH_XRE"/>
    <property type="match status" value="1"/>
</dbReference>
<name>A0A0M1U6P8_ECOLX</name>
<dbReference type="EMBL" id="CP065611">
    <property type="protein sequence ID" value="QPR04694.1"/>
    <property type="molecule type" value="Genomic_DNA"/>
</dbReference>
<proteinExistence type="predicted"/>
<dbReference type="EMBL" id="AAVTXU010000117">
    <property type="protein sequence ID" value="EGE1990151.1"/>
    <property type="molecule type" value="Genomic_DNA"/>
</dbReference>
<feature type="domain" description="HTH cro/C1-type" evidence="2">
    <location>
        <begin position="13"/>
        <end position="58"/>
    </location>
</feature>
<reference evidence="4 7" key="3">
    <citation type="submission" date="2020-12" db="EMBL/GenBank/DDBJ databases">
        <title>FDA dAtabase for Regulatory Grade micrObial Sequences (FDA-ARGOS): Supporting development and validation of Infectious Disease Dx tests.</title>
        <authorList>
            <person name="Sproer C."/>
            <person name="Gronow S."/>
            <person name="Severitt S."/>
            <person name="Schroder I."/>
            <person name="Tallon L."/>
            <person name="Sadzewicz L."/>
            <person name="Zhao X."/>
            <person name="Boylan J."/>
            <person name="Ott S."/>
            <person name="Bowen H."/>
            <person name="Vavikolanu K."/>
            <person name="Mehta A."/>
            <person name="Aluvathingal J."/>
            <person name="Nadendla S."/>
            <person name="Lowell S."/>
            <person name="Myers T."/>
            <person name="Yan Y."/>
            <person name="Sichtig H."/>
        </authorList>
    </citation>
    <scope>NUCLEOTIDE SEQUENCE [LARGE SCALE GENOMIC DNA]</scope>
    <source>
        <strain evidence="4 7">FDAARGOS_945</strain>
    </source>
</reference>
<evidence type="ECO:0000313" key="7">
    <source>
        <dbReference type="Proteomes" id="UP000594864"/>
    </source>
</evidence>
<reference evidence="3" key="1">
    <citation type="submission" date="2018-05" db="EMBL/GenBank/DDBJ databases">
        <authorList>
            <person name="Ashton P.M."/>
            <person name="Dallman T."/>
            <person name="Nair S."/>
            <person name="De Pinna E."/>
            <person name="Peters T."/>
            <person name="Grant K."/>
        </authorList>
    </citation>
    <scope>NUCLEOTIDE SEQUENCE</scope>
    <source>
        <strain evidence="3">412057</strain>
    </source>
</reference>
<dbReference type="AlphaFoldDB" id="A0A0M1U6P8"/>
<dbReference type="InterPro" id="IPR031856">
    <property type="entry name" value="YdaS_toxin-like"/>
</dbReference>
<dbReference type="GO" id="GO:0003677">
    <property type="term" value="F:DNA binding"/>
    <property type="evidence" value="ECO:0007669"/>
    <property type="project" value="InterPro"/>
</dbReference>
<dbReference type="RefSeq" id="WP_001172788.1">
    <property type="nucleotide sequence ID" value="NZ_CABVVV010000063.1"/>
</dbReference>
<dbReference type="PROSITE" id="PS50943">
    <property type="entry name" value="HTH_CROC1"/>
    <property type="match status" value="1"/>
</dbReference>